<sequence>MQRIEFKEKSVEVAIFQFIFPFSFKEGIEQKIFPFLLEQQFKHFKLDHLEYEDAFYGDYGVSHREMEAYFLPFTNQILFPFTEHQKGFQRYSKALNINAYLTTDFVRIPFQVHSIDVLLCPYELGFLTIRTEIKKAKDLSLSDAIEFASCFRVLEPKKERDSKTNIECDGEIYHQVKNFIFHKLFDGMTEFFEKKNIKNAYFERFPFFEDERMYVQSLISLSENETIDLADVYRSGSFSGLTLDGKPFISANNLSYISKYLEEHGFFRWAPDTYFSMEEHSFTCITNENSKMTSILASQIYGELYYGVILNFFHKIVLLKMAYEYSELNLERDKKEIEKLIYSINAFTANYFFLELASQSQGRDIFEHLRKSFNIELLYSDAKQTLHSLIKYQENTNAKKDSLLLLVLTLYSVIGQMFGMNLVTSDFIGKIKWKHMLSYNPLEYLALFVACTGVIISLGLGIQSIYQWIVDRKNRKKWFHQTVLSSTKEK</sequence>
<evidence type="ECO:0000313" key="3">
    <source>
        <dbReference type="Proteomes" id="UP000682134"/>
    </source>
</evidence>
<name>A0A940SJZ7_9BACI</name>
<dbReference type="AlphaFoldDB" id="A0A940SJZ7"/>
<accession>A0A940SJZ7</accession>
<proteinExistence type="predicted"/>
<feature type="transmembrane region" description="Helical" evidence="1">
    <location>
        <begin position="444"/>
        <end position="469"/>
    </location>
</feature>
<gene>
    <name evidence="2" type="ORF">J5Y03_15395</name>
</gene>
<reference evidence="2" key="1">
    <citation type="submission" date="2021-04" db="EMBL/GenBank/DDBJ databases">
        <title>Genome seq and assembly of Bacillus sp.</title>
        <authorList>
            <person name="Chhetri G."/>
        </authorList>
    </citation>
    <scope>NUCLEOTIDE SEQUENCE</scope>
    <source>
        <strain evidence="2">RG28</strain>
    </source>
</reference>
<protein>
    <recommendedName>
        <fullName evidence="4">Group-specific protein</fullName>
    </recommendedName>
</protein>
<evidence type="ECO:0000256" key="1">
    <source>
        <dbReference type="SAM" id="Phobius"/>
    </source>
</evidence>
<feature type="transmembrane region" description="Helical" evidence="1">
    <location>
        <begin position="403"/>
        <end position="424"/>
    </location>
</feature>
<keyword evidence="1" id="KW-0472">Membrane</keyword>
<dbReference type="RefSeq" id="WP_209406885.1">
    <property type="nucleotide sequence ID" value="NZ_JAGIYQ010000012.1"/>
</dbReference>
<keyword evidence="1" id="KW-0812">Transmembrane</keyword>
<evidence type="ECO:0008006" key="4">
    <source>
        <dbReference type="Google" id="ProtNLM"/>
    </source>
</evidence>
<evidence type="ECO:0000313" key="2">
    <source>
        <dbReference type="EMBL" id="MBP0726545.1"/>
    </source>
</evidence>
<organism evidence="2 3">
    <name type="scientific">Gottfriedia endophytica</name>
    <dbReference type="NCBI Taxonomy" id="2820819"/>
    <lineage>
        <taxon>Bacteria</taxon>
        <taxon>Bacillati</taxon>
        <taxon>Bacillota</taxon>
        <taxon>Bacilli</taxon>
        <taxon>Bacillales</taxon>
        <taxon>Bacillaceae</taxon>
        <taxon>Gottfriedia</taxon>
    </lineage>
</organism>
<dbReference type="EMBL" id="JAGIYQ010000012">
    <property type="protein sequence ID" value="MBP0726545.1"/>
    <property type="molecule type" value="Genomic_DNA"/>
</dbReference>
<keyword evidence="3" id="KW-1185">Reference proteome</keyword>
<dbReference type="Proteomes" id="UP000682134">
    <property type="component" value="Unassembled WGS sequence"/>
</dbReference>
<comment type="caution">
    <text evidence="2">The sequence shown here is derived from an EMBL/GenBank/DDBJ whole genome shotgun (WGS) entry which is preliminary data.</text>
</comment>
<keyword evidence="1" id="KW-1133">Transmembrane helix</keyword>